<dbReference type="EMBL" id="WVTA01000011">
    <property type="protein sequence ID" value="KAK3203566.1"/>
    <property type="molecule type" value="Genomic_DNA"/>
</dbReference>
<dbReference type="Proteomes" id="UP001280581">
    <property type="component" value="Unassembled WGS sequence"/>
</dbReference>
<dbReference type="GO" id="GO:0016705">
    <property type="term" value="F:oxidoreductase activity, acting on paired donors, with incorporation or reduction of molecular oxygen"/>
    <property type="evidence" value="ECO:0007669"/>
    <property type="project" value="InterPro"/>
</dbReference>
<evidence type="ECO:0000313" key="5">
    <source>
        <dbReference type="EMBL" id="KAK3203566.1"/>
    </source>
</evidence>
<dbReference type="PANTHER" id="PTHR24304">
    <property type="entry name" value="CYTOCHROME P450 FAMILY 7"/>
    <property type="match status" value="1"/>
</dbReference>
<keyword evidence="3" id="KW-0479">Metal-binding</keyword>
<evidence type="ECO:0000313" key="6">
    <source>
        <dbReference type="Proteomes" id="UP001280581"/>
    </source>
</evidence>
<dbReference type="Pfam" id="PF00067">
    <property type="entry name" value="p450"/>
    <property type="match status" value="1"/>
</dbReference>
<evidence type="ECO:0000256" key="3">
    <source>
        <dbReference type="ARBA" id="ARBA00022723"/>
    </source>
</evidence>
<reference evidence="5 6" key="1">
    <citation type="submission" date="2021-02" db="EMBL/GenBank/DDBJ databases">
        <title>Genome assembly of Pseudopithomyces chartarum.</title>
        <authorList>
            <person name="Jauregui R."/>
            <person name="Singh J."/>
            <person name="Voisey C."/>
        </authorList>
    </citation>
    <scope>NUCLEOTIDE SEQUENCE [LARGE SCALE GENOMIC DNA]</scope>
    <source>
        <strain evidence="5 6">AGR01</strain>
    </source>
</reference>
<sequence length="399" mass="45799">MPYFYPNDPIEYPYSIPFIAGHLYSFFNNSHQLLEDSRLYFKNSRTPYALTVAGQIWYIITSPCDVASIYKINDGTCSYDIFVETVMETIGITEDGIRKAYQTKSKKSEKDDKHLVRLCKEYQIAQLSPGVKFDELVNPAVEYISAFLDLNVLAKRTNWSDSTQSDAVTVSLYEFISEVFIGLGQEAYFGKLLSKIDTDLVSSFKVFDALAWQVLYQYPKPFCGTMLAAKLKIGSALEEYFSTPVEDRQDAAWMILELEKDMKRLGVSSHDKALFFFQLYWSVCGNNRKGPFWMLAYMLFDPPLFERIQQEVAPAVTAERIDTEHLLTLCPYLNAVWDETLHKTTFAASVRFLTKDISLPNSPLILRKGNRIIMPQRQLHFNEKILGANATTFNAKRFI</sequence>
<protein>
    <submittedName>
        <fullName evidence="5">Uncharacterized protein</fullName>
    </submittedName>
</protein>
<dbReference type="GO" id="GO:0005506">
    <property type="term" value="F:iron ion binding"/>
    <property type="evidence" value="ECO:0007669"/>
    <property type="project" value="InterPro"/>
</dbReference>
<comment type="caution">
    <text evidence="5">The sequence shown here is derived from an EMBL/GenBank/DDBJ whole genome shotgun (WGS) entry which is preliminary data.</text>
</comment>
<dbReference type="AlphaFoldDB" id="A0AAN6LWL0"/>
<keyword evidence="6" id="KW-1185">Reference proteome</keyword>
<keyword evidence="2" id="KW-0349">Heme</keyword>
<dbReference type="GO" id="GO:0008395">
    <property type="term" value="F:steroid hydroxylase activity"/>
    <property type="evidence" value="ECO:0007669"/>
    <property type="project" value="TreeGrafter"/>
</dbReference>
<dbReference type="PANTHER" id="PTHR24304:SF2">
    <property type="entry name" value="24-HYDROXYCHOLESTEROL 7-ALPHA-HYDROXYLASE"/>
    <property type="match status" value="1"/>
</dbReference>
<gene>
    <name evidence="5" type="ORF">GRF29_112g1732077</name>
</gene>
<accession>A0AAN6LWL0</accession>
<name>A0AAN6LWL0_9PLEO</name>
<proteinExistence type="inferred from homology"/>
<organism evidence="5 6">
    <name type="scientific">Pseudopithomyces chartarum</name>
    <dbReference type="NCBI Taxonomy" id="1892770"/>
    <lineage>
        <taxon>Eukaryota</taxon>
        <taxon>Fungi</taxon>
        <taxon>Dikarya</taxon>
        <taxon>Ascomycota</taxon>
        <taxon>Pezizomycotina</taxon>
        <taxon>Dothideomycetes</taxon>
        <taxon>Pleosporomycetidae</taxon>
        <taxon>Pleosporales</taxon>
        <taxon>Massarineae</taxon>
        <taxon>Didymosphaeriaceae</taxon>
        <taxon>Pseudopithomyces</taxon>
    </lineage>
</organism>
<dbReference type="Gene3D" id="1.10.630.10">
    <property type="entry name" value="Cytochrome P450"/>
    <property type="match status" value="1"/>
</dbReference>
<comment type="similarity">
    <text evidence="1">Belongs to the cytochrome P450 family.</text>
</comment>
<dbReference type="InterPro" id="IPR036396">
    <property type="entry name" value="Cyt_P450_sf"/>
</dbReference>
<evidence type="ECO:0000256" key="4">
    <source>
        <dbReference type="ARBA" id="ARBA00023004"/>
    </source>
</evidence>
<evidence type="ECO:0000256" key="1">
    <source>
        <dbReference type="ARBA" id="ARBA00010617"/>
    </source>
</evidence>
<dbReference type="InterPro" id="IPR001128">
    <property type="entry name" value="Cyt_P450"/>
</dbReference>
<keyword evidence="4" id="KW-0408">Iron</keyword>
<dbReference type="SUPFAM" id="SSF48264">
    <property type="entry name" value="Cytochrome P450"/>
    <property type="match status" value="1"/>
</dbReference>
<dbReference type="InterPro" id="IPR050529">
    <property type="entry name" value="CYP450_sterol_14alpha_dmase"/>
</dbReference>
<evidence type="ECO:0000256" key="2">
    <source>
        <dbReference type="ARBA" id="ARBA00022617"/>
    </source>
</evidence>
<dbReference type="GO" id="GO:0020037">
    <property type="term" value="F:heme binding"/>
    <property type="evidence" value="ECO:0007669"/>
    <property type="project" value="InterPro"/>
</dbReference>